<organism evidence="3 4">
    <name type="scientific">Thermodesulforhabdus norvegica</name>
    <dbReference type="NCBI Taxonomy" id="39841"/>
    <lineage>
        <taxon>Bacteria</taxon>
        <taxon>Pseudomonadati</taxon>
        <taxon>Thermodesulfobacteriota</taxon>
        <taxon>Syntrophobacteria</taxon>
        <taxon>Syntrophobacterales</taxon>
        <taxon>Thermodesulforhabdaceae</taxon>
        <taxon>Thermodesulforhabdus</taxon>
    </lineage>
</organism>
<keyword evidence="2" id="KW-0472">Membrane</keyword>
<dbReference type="EMBL" id="FOUU01000002">
    <property type="protein sequence ID" value="SFM59414.1"/>
    <property type="molecule type" value="Genomic_DNA"/>
</dbReference>
<name>A0A1I4S548_9BACT</name>
<dbReference type="STRING" id="39841.SAMN05660836_00753"/>
<feature type="compositionally biased region" description="Basic and acidic residues" evidence="1">
    <location>
        <begin position="7"/>
        <end position="20"/>
    </location>
</feature>
<evidence type="ECO:0000313" key="4">
    <source>
        <dbReference type="Proteomes" id="UP000199611"/>
    </source>
</evidence>
<gene>
    <name evidence="3" type="ORF">SAMN05660836_00753</name>
</gene>
<keyword evidence="2" id="KW-1133">Transmembrane helix</keyword>
<evidence type="ECO:0000256" key="1">
    <source>
        <dbReference type="SAM" id="MobiDB-lite"/>
    </source>
</evidence>
<dbReference type="RefSeq" id="WP_093393603.1">
    <property type="nucleotide sequence ID" value="NZ_FOUU01000002.1"/>
</dbReference>
<feature type="region of interest" description="Disordered" evidence="1">
    <location>
        <begin position="1"/>
        <end position="20"/>
    </location>
</feature>
<evidence type="ECO:0000313" key="3">
    <source>
        <dbReference type="EMBL" id="SFM59414.1"/>
    </source>
</evidence>
<reference evidence="3 4" key="1">
    <citation type="submission" date="2016-10" db="EMBL/GenBank/DDBJ databases">
        <authorList>
            <person name="de Groot N.N."/>
        </authorList>
    </citation>
    <scope>NUCLEOTIDE SEQUENCE [LARGE SCALE GENOMIC DNA]</scope>
    <source>
        <strain evidence="3 4">DSM 9990</strain>
    </source>
</reference>
<feature type="transmembrane region" description="Helical" evidence="2">
    <location>
        <begin position="102"/>
        <end position="121"/>
    </location>
</feature>
<proteinExistence type="predicted"/>
<keyword evidence="4" id="KW-1185">Reference proteome</keyword>
<dbReference type="Proteomes" id="UP000199611">
    <property type="component" value="Unassembled WGS sequence"/>
</dbReference>
<evidence type="ECO:0000256" key="2">
    <source>
        <dbReference type="SAM" id="Phobius"/>
    </source>
</evidence>
<dbReference type="OrthoDB" id="556365at2"/>
<feature type="transmembrane region" description="Helical" evidence="2">
    <location>
        <begin position="69"/>
        <end position="90"/>
    </location>
</feature>
<dbReference type="AlphaFoldDB" id="A0A1I4S548"/>
<protein>
    <submittedName>
        <fullName evidence="3">Uncharacterized protein</fullName>
    </submittedName>
</protein>
<sequence>MLNRMSGDLKKRKESLRKGERKEIENGALAKETQWEPLRKDEGASFCTHRFVEVSPIYAEFRRSPTLKICYLLLSLLGAGIGGTILVVTIRAGSSGSDRVFLLLPVVAGFLFCLIGLVKLAQKRRLIFDRAAGVFRREGYPGIEVPLDQIKAIQIISKTSGAIGGRFRSHELNLVLKSGDRVNVVDHGSVGKIREDAEKLARFLGVQVWDAGDDEEFSKFGGWFIRGKGY</sequence>
<accession>A0A1I4S548</accession>
<keyword evidence="2" id="KW-0812">Transmembrane</keyword>